<comment type="pathway">
    <text evidence="2">Amino-acid degradation; L-histidine degradation into L-glutamate; N-formimidoyl-L-glutamate from L-histidine: step 3/3.</text>
</comment>
<dbReference type="Gene3D" id="3.20.20.140">
    <property type="entry name" value="Metal-dependent hydrolases"/>
    <property type="match status" value="1"/>
</dbReference>
<organism evidence="12 13">
    <name type="scientific">Kipferlia bialata</name>
    <dbReference type="NCBI Taxonomy" id="797122"/>
    <lineage>
        <taxon>Eukaryota</taxon>
        <taxon>Metamonada</taxon>
        <taxon>Carpediemonas-like organisms</taxon>
        <taxon>Kipferlia</taxon>
    </lineage>
</organism>
<dbReference type="InterPro" id="IPR005920">
    <property type="entry name" value="HutI"/>
</dbReference>
<dbReference type="EC" id="3.5.2.7" evidence="4"/>
<keyword evidence="9" id="KW-0862">Zinc</keyword>
<proteinExistence type="inferred from homology"/>
<sequence>MCAYQTLVKNAAQLCQVAANHERVVVGKAMGHVSTIANGYMVIDQGIIRFVGSQAEFEASEYAGAEYESVVDATGRVVMPGLVDAHTHPVFEGDRCHEFSMKLEGASYIDIHKAGGGIGFTVKHVREADDETLATHLEERIQRLLASGTTCMEAKTGYGLDEETELKMLRVINSVKTKPSTDMTMVSTFLGAHSVPKGSTQDEATETVIGTIPKLASVGGCDQIDVFLEKGVFDGPHTRRILEAGVQHGMAINFHGDELNYMAGAEMAADLKARAMSHCECVTPEGMAQMAKEEVVGVVLPTTSYILRIHPAPARQMIEAGVPLALASDFNPNAPCYSMPLTMHLGCIFLGISMAEALVASTINAAASIGRADTHGSLETGKQGDFIVLDASAPSWEHIIYRLGDNVVDSVYVKGRKVV</sequence>
<evidence type="ECO:0000256" key="6">
    <source>
        <dbReference type="ARBA" id="ARBA00022723"/>
    </source>
</evidence>
<evidence type="ECO:0000256" key="5">
    <source>
        <dbReference type="ARBA" id="ARBA00013406"/>
    </source>
</evidence>
<comment type="catalytic activity">
    <reaction evidence="1">
        <text>4-imidazolone-5-propanoate + H2O = N-formimidoyl-L-glutamate</text>
        <dbReference type="Rhea" id="RHEA:23660"/>
        <dbReference type="ChEBI" id="CHEBI:15377"/>
        <dbReference type="ChEBI" id="CHEBI:58928"/>
        <dbReference type="ChEBI" id="CHEBI:77893"/>
        <dbReference type="EC" id="3.5.2.7"/>
    </reaction>
</comment>
<dbReference type="Pfam" id="PF01979">
    <property type="entry name" value="Amidohydro_1"/>
    <property type="match status" value="1"/>
</dbReference>
<dbReference type="FunFam" id="3.20.20.140:FF:000007">
    <property type="entry name" value="Imidazolonepropionase"/>
    <property type="match status" value="1"/>
</dbReference>
<comment type="caution">
    <text evidence="12">The sequence shown here is derived from an EMBL/GenBank/DDBJ whole genome shotgun (WGS) entry which is preliminary data.</text>
</comment>
<protein>
    <recommendedName>
        <fullName evidence="5">Probable imidazolonepropionase</fullName>
        <ecNumber evidence="4">3.5.2.7</ecNumber>
    </recommendedName>
</protein>
<dbReference type="GO" id="GO:0005737">
    <property type="term" value="C:cytoplasm"/>
    <property type="evidence" value="ECO:0007669"/>
    <property type="project" value="InterPro"/>
</dbReference>
<dbReference type="PANTHER" id="PTHR42752:SF1">
    <property type="entry name" value="IMIDAZOLONEPROPIONASE-RELATED"/>
    <property type="match status" value="1"/>
</dbReference>
<dbReference type="InterPro" id="IPR006680">
    <property type="entry name" value="Amidohydro-rel"/>
</dbReference>
<accession>A0A9K3D4V6</accession>
<dbReference type="InterPro" id="IPR011059">
    <property type="entry name" value="Metal-dep_hydrolase_composite"/>
</dbReference>
<dbReference type="Gene3D" id="2.30.40.10">
    <property type="entry name" value="Urease, subunit C, domain 1"/>
    <property type="match status" value="1"/>
</dbReference>
<evidence type="ECO:0000256" key="10">
    <source>
        <dbReference type="ARBA" id="ARBA00023004"/>
    </source>
</evidence>
<keyword evidence="6" id="KW-0479">Metal-binding</keyword>
<dbReference type="SUPFAM" id="SSF51556">
    <property type="entry name" value="Metallo-dependent hydrolases"/>
    <property type="match status" value="1"/>
</dbReference>
<evidence type="ECO:0000256" key="2">
    <source>
        <dbReference type="ARBA" id="ARBA00004758"/>
    </source>
</evidence>
<evidence type="ECO:0000256" key="7">
    <source>
        <dbReference type="ARBA" id="ARBA00022801"/>
    </source>
</evidence>
<dbReference type="AlphaFoldDB" id="A0A9K3D4V6"/>
<dbReference type="EMBL" id="BDIP01003455">
    <property type="protein sequence ID" value="GIQ87730.1"/>
    <property type="molecule type" value="Genomic_DNA"/>
</dbReference>
<evidence type="ECO:0000256" key="3">
    <source>
        <dbReference type="ARBA" id="ARBA00008002"/>
    </source>
</evidence>
<dbReference type="PANTHER" id="PTHR42752">
    <property type="entry name" value="IMIDAZOLONEPROPIONASE"/>
    <property type="match status" value="1"/>
</dbReference>
<dbReference type="OrthoDB" id="194468at2759"/>
<feature type="domain" description="Amidohydrolase-related" evidence="11">
    <location>
        <begin position="275"/>
        <end position="418"/>
    </location>
</feature>
<name>A0A9K3D4V6_9EUKA</name>
<keyword evidence="7" id="KW-0378">Hydrolase</keyword>
<evidence type="ECO:0000256" key="8">
    <source>
        <dbReference type="ARBA" id="ARBA00022808"/>
    </source>
</evidence>
<keyword evidence="10" id="KW-0408">Iron</keyword>
<evidence type="ECO:0000256" key="4">
    <source>
        <dbReference type="ARBA" id="ARBA00012864"/>
    </source>
</evidence>
<dbReference type="NCBIfam" id="TIGR01224">
    <property type="entry name" value="hutI"/>
    <property type="match status" value="1"/>
</dbReference>
<dbReference type="GO" id="GO:0019556">
    <property type="term" value="P:L-histidine catabolic process to glutamate and formamide"/>
    <property type="evidence" value="ECO:0007669"/>
    <property type="project" value="InterPro"/>
</dbReference>
<evidence type="ECO:0000259" key="11">
    <source>
        <dbReference type="Pfam" id="PF01979"/>
    </source>
</evidence>
<comment type="similarity">
    <text evidence="3">Belongs to the metallo-dependent hydrolases superfamily. HutI family.</text>
</comment>
<dbReference type="GO" id="GO:0046872">
    <property type="term" value="F:metal ion binding"/>
    <property type="evidence" value="ECO:0007669"/>
    <property type="project" value="UniProtKB-KW"/>
</dbReference>
<evidence type="ECO:0000313" key="13">
    <source>
        <dbReference type="Proteomes" id="UP000265618"/>
    </source>
</evidence>
<evidence type="ECO:0000256" key="1">
    <source>
        <dbReference type="ARBA" id="ARBA00000853"/>
    </source>
</evidence>
<evidence type="ECO:0000256" key="9">
    <source>
        <dbReference type="ARBA" id="ARBA00022833"/>
    </source>
</evidence>
<gene>
    <name evidence="12" type="ORF">KIPB_009829</name>
</gene>
<keyword evidence="13" id="KW-1185">Reference proteome</keyword>
<dbReference type="Proteomes" id="UP000265618">
    <property type="component" value="Unassembled WGS sequence"/>
</dbReference>
<keyword evidence="8" id="KW-0369">Histidine metabolism</keyword>
<reference evidence="12 13" key="1">
    <citation type="journal article" date="2018" name="PLoS ONE">
        <title>The draft genome of Kipferlia bialata reveals reductive genome evolution in fornicate parasites.</title>
        <authorList>
            <person name="Tanifuji G."/>
            <person name="Takabayashi S."/>
            <person name="Kume K."/>
            <person name="Takagi M."/>
            <person name="Nakayama T."/>
            <person name="Kamikawa R."/>
            <person name="Inagaki Y."/>
            <person name="Hashimoto T."/>
        </authorList>
    </citation>
    <scope>NUCLEOTIDE SEQUENCE [LARGE SCALE GENOMIC DNA]</scope>
    <source>
        <strain evidence="12">NY0173</strain>
    </source>
</reference>
<dbReference type="SUPFAM" id="SSF51338">
    <property type="entry name" value="Composite domain of metallo-dependent hydrolases"/>
    <property type="match status" value="2"/>
</dbReference>
<dbReference type="InterPro" id="IPR032466">
    <property type="entry name" value="Metal_Hydrolase"/>
</dbReference>
<evidence type="ECO:0000313" key="12">
    <source>
        <dbReference type="EMBL" id="GIQ87730.1"/>
    </source>
</evidence>
<dbReference type="GO" id="GO:0050480">
    <property type="term" value="F:imidazolonepropionase activity"/>
    <property type="evidence" value="ECO:0007669"/>
    <property type="project" value="UniProtKB-EC"/>
</dbReference>